<sequence>MNTIFKKFLFRVGSETANEAKKIAPYKTGNLKKDIQVISVNDKSVTIGNTKLAPYAKFVYFGTKPHIIKVKKAKALANKKSGLVFGKKVNHPGTKANPYLKNALDSYIKGSGFTRAKSALANEIKNRVLNDIKKAVKKP</sequence>
<reference evidence="1 2" key="1">
    <citation type="submission" date="2015-11" db="EMBL/GenBank/DDBJ databases">
        <authorList>
            <consortium name="Pathogen Informatics"/>
        </authorList>
    </citation>
    <scope>NUCLEOTIDE SEQUENCE [LARGE SCALE GENOMIC DNA]</scope>
    <source>
        <strain evidence="1 2">006A-0059</strain>
    </source>
</reference>
<protein>
    <submittedName>
        <fullName evidence="1">Phage protein, HK97 gp10 family</fullName>
    </submittedName>
</protein>
<evidence type="ECO:0000313" key="2">
    <source>
        <dbReference type="Proteomes" id="UP000052237"/>
    </source>
</evidence>
<dbReference type="Proteomes" id="UP000052237">
    <property type="component" value="Unassembled WGS sequence"/>
</dbReference>
<dbReference type="EMBL" id="FAVB01000003">
    <property type="protein sequence ID" value="CUU83392.1"/>
    <property type="molecule type" value="Genomic_DNA"/>
</dbReference>
<comment type="caution">
    <text evidence="1">The sequence shown here is derived from an EMBL/GenBank/DDBJ whole genome shotgun (WGS) entry which is preliminary data.</text>
</comment>
<accession>A0A0S4SAU7</accession>
<keyword evidence="2" id="KW-1185">Reference proteome</keyword>
<dbReference type="RefSeq" id="WP_059435237.1">
    <property type="nucleotide sequence ID" value="NZ_FAVB01000003.1"/>
</dbReference>
<proteinExistence type="predicted"/>
<dbReference type="AlphaFoldDB" id="A0A0S4SAU7"/>
<gene>
    <name evidence="1" type="ORF">ERS686654_01411</name>
</gene>
<dbReference type="Pfam" id="PF04883">
    <property type="entry name" value="HK97-gp10_like"/>
    <property type="match status" value="1"/>
</dbReference>
<evidence type="ECO:0000313" key="1">
    <source>
        <dbReference type="EMBL" id="CUU83392.1"/>
    </source>
</evidence>
<organism evidence="1 2">
    <name type="scientific">Campylobacter hyointestinalis subsp. hyointestinalis</name>
    <dbReference type="NCBI Taxonomy" id="91352"/>
    <lineage>
        <taxon>Bacteria</taxon>
        <taxon>Pseudomonadati</taxon>
        <taxon>Campylobacterota</taxon>
        <taxon>Epsilonproteobacteria</taxon>
        <taxon>Campylobacterales</taxon>
        <taxon>Campylobacteraceae</taxon>
        <taxon>Campylobacter</taxon>
    </lineage>
</organism>
<name>A0A0S4SAU7_CAMHY</name>
<dbReference type="InterPro" id="IPR010064">
    <property type="entry name" value="HK97-gp10_tail"/>
</dbReference>